<feature type="binding site" evidence="3">
    <location>
        <position position="118"/>
    </location>
    <ligand>
        <name>3'-phosphoadenylyl sulfate</name>
        <dbReference type="ChEBI" id="CHEBI:58339"/>
    </ligand>
</feature>
<evidence type="ECO:0000256" key="3">
    <source>
        <dbReference type="PIRSR" id="PIRSR637359-2"/>
    </source>
</evidence>
<dbReference type="InterPro" id="IPR037359">
    <property type="entry name" value="NST/OST"/>
</dbReference>
<keyword evidence="1 4" id="KW-0808">Transferase</keyword>
<proteinExistence type="inferred from homology"/>
<evidence type="ECO:0000256" key="5">
    <source>
        <dbReference type="SAM" id="MobiDB-lite"/>
    </source>
</evidence>
<comment type="similarity">
    <text evidence="4">Belongs to the sulfotransferase 1 family.</text>
</comment>
<feature type="binding site" evidence="3">
    <location>
        <position position="110"/>
    </location>
    <ligand>
        <name>3'-phosphoadenylyl sulfate</name>
        <dbReference type="ChEBI" id="CHEBI:58339"/>
    </ligand>
</feature>
<dbReference type="OrthoDB" id="530160at2759"/>
<evidence type="ECO:0000313" key="8">
    <source>
        <dbReference type="Proteomes" id="UP000612055"/>
    </source>
</evidence>
<evidence type="ECO:0000256" key="2">
    <source>
        <dbReference type="ARBA" id="ARBA00023180"/>
    </source>
</evidence>
<dbReference type="InterPro" id="IPR027417">
    <property type="entry name" value="P-loop_NTPase"/>
</dbReference>
<evidence type="ECO:0000256" key="4">
    <source>
        <dbReference type="RuleBase" id="RU361155"/>
    </source>
</evidence>
<comment type="caution">
    <text evidence="7">The sequence shown here is derived from an EMBL/GenBank/DDBJ whole genome shotgun (WGS) entry which is preliminary data.</text>
</comment>
<protein>
    <recommendedName>
        <fullName evidence="4">Sulfotransferase</fullName>
        <ecNumber evidence="4">2.8.2.-</ecNumber>
    </recommendedName>
</protein>
<dbReference type="Proteomes" id="UP000612055">
    <property type="component" value="Unassembled WGS sequence"/>
</dbReference>
<evidence type="ECO:0000256" key="1">
    <source>
        <dbReference type="ARBA" id="ARBA00022679"/>
    </source>
</evidence>
<dbReference type="GO" id="GO:0008146">
    <property type="term" value="F:sulfotransferase activity"/>
    <property type="evidence" value="ECO:0007669"/>
    <property type="project" value="InterPro"/>
</dbReference>
<dbReference type="InterPro" id="IPR000863">
    <property type="entry name" value="Sulfotransferase_dom"/>
</dbReference>
<dbReference type="PANTHER" id="PTHR10605">
    <property type="entry name" value="HEPARAN SULFATE SULFOTRANSFERASE"/>
    <property type="match status" value="1"/>
</dbReference>
<sequence>MEQEVNADPNRPDPPLLSHTKEARHLHRSLESSSLMLSSQSLTKYLQTISHPCSSDPAAPSAVHHLRACLTDSPRRQLTIDGSPRYWFSPYAPYHMRFLSPRTKVIIMLREPLERTESLYVHRSLGKHKWQDASIDALFDSFMARVNNDPGMVASLERLKHCTSVECQEQGWRDLVALGGVGDIDMQLFSTAFYRYGLAAWRRNFFQAGRVMVVDSHAYYRDRVGVMEQVIKFLYGREMTEMERAVAQSAPTQNTRLLTAAAAASSAAATSAGNSTAALPSSSPARSDTAAPTGGSSTAVPTAAVAPTTMSTAAANANASSAVPGARLPWQLSPDRRSYLTKLYNEHVLDGLQQMLDDMRKEGAWVLGFDQAPWPQRRL</sequence>
<accession>A0A836C1J5</accession>
<gene>
    <name evidence="7" type="ORF">HYH03_004982</name>
</gene>
<feature type="domain" description="Sulfotransferase" evidence="6">
    <location>
        <begin position="79"/>
        <end position="237"/>
    </location>
</feature>
<keyword evidence="2" id="KW-0325">Glycoprotein</keyword>
<dbReference type="Pfam" id="PF00685">
    <property type="entry name" value="Sulfotransfer_1"/>
    <property type="match status" value="1"/>
</dbReference>
<dbReference type="Gene3D" id="3.40.50.300">
    <property type="entry name" value="P-loop containing nucleotide triphosphate hydrolases"/>
    <property type="match status" value="1"/>
</dbReference>
<evidence type="ECO:0000259" key="6">
    <source>
        <dbReference type="Pfam" id="PF00685"/>
    </source>
</evidence>
<dbReference type="SUPFAM" id="SSF52540">
    <property type="entry name" value="P-loop containing nucleoside triphosphate hydrolases"/>
    <property type="match status" value="1"/>
</dbReference>
<evidence type="ECO:0000313" key="7">
    <source>
        <dbReference type="EMBL" id="KAG2496976.1"/>
    </source>
</evidence>
<organism evidence="7 8">
    <name type="scientific">Edaphochlamys debaryana</name>
    <dbReference type="NCBI Taxonomy" id="47281"/>
    <lineage>
        <taxon>Eukaryota</taxon>
        <taxon>Viridiplantae</taxon>
        <taxon>Chlorophyta</taxon>
        <taxon>core chlorophytes</taxon>
        <taxon>Chlorophyceae</taxon>
        <taxon>CS clade</taxon>
        <taxon>Chlamydomonadales</taxon>
        <taxon>Chlamydomonadales incertae sedis</taxon>
        <taxon>Edaphochlamys</taxon>
    </lineage>
</organism>
<dbReference type="AlphaFoldDB" id="A0A836C1J5"/>
<dbReference type="PANTHER" id="PTHR10605:SF56">
    <property type="entry name" value="BIFUNCTIONAL HEPARAN SULFATE N-DEACETYLASE_N-SULFOTRANSFERASE"/>
    <property type="match status" value="1"/>
</dbReference>
<keyword evidence="8" id="KW-1185">Reference proteome</keyword>
<dbReference type="EMBL" id="JAEHOE010000016">
    <property type="protein sequence ID" value="KAG2496976.1"/>
    <property type="molecule type" value="Genomic_DNA"/>
</dbReference>
<reference evidence="7" key="1">
    <citation type="journal article" date="2020" name="bioRxiv">
        <title>Comparative genomics of Chlamydomonas.</title>
        <authorList>
            <person name="Craig R.J."/>
            <person name="Hasan A.R."/>
            <person name="Ness R.W."/>
            <person name="Keightley P.D."/>
        </authorList>
    </citation>
    <scope>NUCLEOTIDE SEQUENCE</scope>
    <source>
        <strain evidence="7">CCAP 11/70</strain>
    </source>
</reference>
<feature type="region of interest" description="Disordered" evidence="5">
    <location>
        <begin position="274"/>
        <end position="301"/>
    </location>
</feature>
<name>A0A836C1J5_9CHLO</name>
<dbReference type="EC" id="2.8.2.-" evidence="4"/>